<comment type="catalytic activity">
    <reaction evidence="7 8">
        <text>O-phospho-L-threonyl-[protein] + H2O = L-threonyl-[protein] + phosphate</text>
        <dbReference type="Rhea" id="RHEA:47004"/>
        <dbReference type="Rhea" id="RHEA-COMP:11060"/>
        <dbReference type="Rhea" id="RHEA-COMP:11605"/>
        <dbReference type="ChEBI" id="CHEBI:15377"/>
        <dbReference type="ChEBI" id="CHEBI:30013"/>
        <dbReference type="ChEBI" id="CHEBI:43474"/>
        <dbReference type="ChEBI" id="CHEBI:61977"/>
        <dbReference type="EC" id="3.1.3.16"/>
    </reaction>
</comment>
<feature type="domain" description="Serine/threonine specific protein phosphatases" evidence="9">
    <location>
        <begin position="2"/>
        <end position="7"/>
    </location>
</feature>
<dbReference type="AlphaFoldDB" id="A0A915L5M8"/>
<dbReference type="EC" id="3.1.3.16" evidence="8"/>
<dbReference type="Gene3D" id="3.60.21.10">
    <property type="match status" value="1"/>
</dbReference>
<evidence type="ECO:0000256" key="8">
    <source>
        <dbReference type="RuleBase" id="RU004273"/>
    </source>
</evidence>
<dbReference type="InterPro" id="IPR029052">
    <property type="entry name" value="Metallo-depent_PP-like"/>
</dbReference>
<accession>A0A915L5M8</accession>
<evidence type="ECO:0000256" key="2">
    <source>
        <dbReference type="ARBA" id="ARBA00022723"/>
    </source>
</evidence>
<dbReference type="SUPFAM" id="SSF56300">
    <property type="entry name" value="Metallo-dependent phosphatases"/>
    <property type="match status" value="1"/>
</dbReference>
<evidence type="ECO:0000256" key="3">
    <source>
        <dbReference type="ARBA" id="ARBA00022801"/>
    </source>
</evidence>
<sequence length="213" mass="24082">MLRGNHETSEVNSLYGFKDDCLEQYDLSVWEAFSDCFNCLPLVCLVGNKILCMHGGLSPNFSSLDQIRDIPRPLDIPQSGLICDLLWSDPTPEDVHNKNCGYCFNSSRNTSVWFCNHAIKDFMQKHAIARIVRGHEMPEEGFAFSCDKRLVTLFTAPRYCGGSNDSAIMHIDKDLHFSIECIVRVTKPEEALKLESAKQTDELTRRESKKTGG</sequence>
<evidence type="ECO:0000313" key="11">
    <source>
        <dbReference type="WBParaSite" id="nRc.2.0.1.t46390-RA"/>
    </source>
</evidence>
<protein>
    <recommendedName>
        <fullName evidence="8">Serine/threonine-protein phosphatase</fullName>
        <ecNumber evidence="8">3.1.3.16</ecNumber>
    </recommendedName>
</protein>
<keyword evidence="10" id="KW-1185">Reference proteome</keyword>
<proteinExistence type="inferred from homology"/>
<keyword evidence="3 8" id="KW-0378">Hydrolase</keyword>
<organism evidence="10 11">
    <name type="scientific">Romanomermis culicivorax</name>
    <name type="common">Nematode worm</name>
    <dbReference type="NCBI Taxonomy" id="13658"/>
    <lineage>
        <taxon>Eukaryota</taxon>
        <taxon>Metazoa</taxon>
        <taxon>Ecdysozoa</taxon>
        <taxon>Nematoda</taxon>
        <taxon>Enoplea</taxon>
        <taxon>Dorylaimia</taxon>
        <taxon>Mermithida</taxon>
        <taxon>Mermithoidea</taxon>
        <taxon>Mermithidae</taxon>
        <taxon>Romanomermis</taxon>
    </lineage>
</organism>
<dbReference type="GO" id="GO:0005737">
    <property type="term" value="C:cytoplasm"/>
    <property type="evidence" value="ECO:0007669"/>
    <property type="project" value="TreeGrafter"/>
</dbReference>
<evidence type="ECO:0000256" key="6">
    <source>
        <dbReference type="ARBA" id="ARBA00047761"/>
    </source>
</evidence>
<dbReference type="PANTHER" id="PTHR11668:SF300">
    <property type="entry name" value="SERINE_THREONINE-PROTEIN PHOSPHATASE"/>
    <property type="match status" value="1"/>
</dbReference>
<keyword evidence="2" id="KW-0479">Metal-binding</keyword>
<dbReference type="PROSITE" id="PS00125">
    <property type="entry name" value="SER_THR_PHOSPHATASE"/>
    <property type="match status" value="1"/>
</dbReference>
<dbReference type="PRINTS" id="PR00114">
    <property type="entry name" value="STPHPHTASE"/>
</dbReference>
<dbReference type="Pfam" id="PF00149">
    <property type="entry name" value="Metallophos"/>
    <property type="match status" value="1"/>
</dbReference>
<reference evidence="11" key="1">
    <citation type="submission" date="2022-11" db="UniProtKB">
        <authorList>
            <consortium name="WormBaseParasite"/>
        </authorList>
    </citation>
    <scope>IDENTIFICATION</scope>
</reference>
<dbReference type="GO" id="GO:0046872">
    <property type="term" value="F:metal ion binding"/>
    <property type="evidence" value="ECO:0007669"/>
    <property type="project" value="UniProtKB-KW"/>
</dbReference>
<keyword evidence="4" id="KW-0904">Protein phosphatase</keyword>
<dbReference type="InterPro" id="IPR006186">
    <property type="entry name" value="Ser/Thr-sp_prot-phosphatase"/>
</dbReference>
<dbReference type="WBParaSite" id="nRc.2.0.1.t46390-RA">
    <property type="protein sequence ID" value="nRc.2.0.1.t46390-RA"/>
    <property type="gene ID" value="nRc.2.0.1.g46390"/>
</dbReference>
<evidence type="ECO:0000256" key="1">
    <source>
        <dbReference type="ARBA" id="ARBA00001936"/>
    </source>
</evidence>
<name>A0A915L5M8_ROMCU</name>
<comment type="catalytic activity">
    <reaction evidence="6">
        <text>O-phospho-L-seryl-[protein] + H2O = L-seryl-[protein] + phosphate</text>
        <dbReference type="Rhea" id="RHEA:20629"/>
        <dbReference type="Rhea" id="RHEA-COMP:9863"/>
        <dbReference type="Rhea" id="RHEA-COMP:11604"/>
        <dbReference type="ChEBI" id="CHEBI:15377"/>
        <dbReference type="ChEBI" id="CHEBI:29999"/>
        <dbReference type="ChEBI" id="CHEBI:43474"/>
        <dbReference type="ChEBI" id="CHEBI:83421"/>
        <dbReference type="EC" id="3.1.3.16"/>
    </reaction>
</comment>
<evidence type="ECO:0000313" key="10">
    <source>
        <dbReference type="Proteomes" id="UP000887565"/>
    </source>
</evidence>
<evidence type="ECO:0000256" key="7">
    <source>
        <dbReference type="ARBA" id="ARBA00048336"/>
    </source>
</evidence>
<evidence type="ECO:0000259" key="9">
    <source>
        <dbReference type="PROSITE" id="PS00125"/>
    </source>
</evidence>
<dbReference type="SMART" id="SM00156">
    <property type="entry name" value="PP2Ac"/>
    <property type="match status" value="1"/>
</dbReference>
<dbReference type="PANTHER" id="PTHR11668">
    <property type="entry name" value="SERINE/THREONINE PROTEIN PHOSPHATASE"/>
    <property type="match status" value="1"/>
</dbReference>
<keyword evidence="5" id="KW-0464">Manganese</keyword>
<evidence type="ECO:0000256" key="5">
    <source>
        <dbReference type="ARBA" id="ARBA00023211"/>
    </source>
</evidence>
<dbReference type="InterPro" id="IPR050341">
    <property type="entry name" value="PP1_catalytic_subunit"/>
</dbReference>
<comment type="similarity">
    <text evidence="8">Belongs to the PPP phosphatase family.</text>
</comment>
<dbReference type="OMA" id="DSAIMHI"/>
<dbReference type="InterPro" id="IPR004843">
    <property type="entry name" value="Calcineurin-like_PHP"/>
</dbReference>
<dbReference type="GO" id="GO:0004722">
    <property type="term" value="F:protein serine/threonine phosphatase activity"/>
    <property type="evidence" value="ECO:0007669"/>
    <property type="project" value="UniProtKB-EC"/>
</dbReference>
<evidence type="ECO:0000256" key="4">
    <source>
        <dbReference type="ARBA" id="ARBA00022912"/>
    </source>
</evidence>
<comment type="cofactor">
    <cofactor evidence="1">
        <name>Mn(2+)</name>
        <dbReference type="ChEBI" id="CHEBI:29035"/>
    </cofactor>
</comment>
<dbReference type="Proteomes" id="UP000887565">
    <property type="component" value="Unplaced"/>
</dbReference>
<dbReference type="GO" id="GO:0005634">
    <property type="term" value="C:nucleus"/>
    <property type="evidence" value="ECO:0007669"/>
    <property type="project" value="TreeGrafter"/>
</dbReference>